<proteinExistence type="predicted"/>
<evidence type="ECO:0000313" key="1">
    <source>
        <dbReference type="EMBL" id="KAJ9654783.1"/>
    </source>
</evidence>
<reference evidence="1" key="1">
    <citation type="submission" date="2022-10" db="EMBL/GenBank/DDBJ databases">
        <title>Culturing micro-colonial fungi from biological soil crusts in the Mojave desert and describing Neophaeococcomyces mojavensis, and introducing the new genera and species Taxawa tesnikishii.</title>
        <authorList>
            <person name="Kurbessoian T."/>
            <person name="Stajich J.E."/>
        </authorList>
    </citation>
    <scope>NUCLEOTIDE SEQUENCE</scope>
    <source>
        <strain evidence="1">JES_112</strain>
    </source>
</reference>
<organism evidence="1 2">
    <name type="scientific">Neophaeococcomyces mojaviensis</name>
    <dbReference type="NCBI Taxonomy" id="3383035"/>
    <lineage>
        <taxon>Eukaryota</taxon>
        <taxon>Fungi</taxon>
        <taxon>Dikarya</taxon>
        <taxon>Ascomycota</taxon>
        <taxon>Pezizomycotina</taxon>
        <taxon>Eurotiomycetes</taxon>
        <taxon>Chaetothyriomycetidae</taxon>
        <taxon>Chaetothyriales</taxon>
        <taxon>Chaetothyriales incertae sedis</taxon>
        <taxon>Neophaeococcomyces</taxon>
    </lineage>
</organism>
<evidence type="ECO:0000313" key="2">
    <source>
        <dbReference type="Proteomes" id="UP001172386"/>
    </source>
</evidence>
<dbReference type="Proteomes" id="UP001172386">
    <property type="component" value="Unassembled WGS sequence"/>
</dbReference>
<sequence length="213" mass="22891">MNNNMQTGSDKAQAETTNFYVTHLFNVKDYVCLVTVGGTDVSLMASQALSANGEVVLANKDEEGSVQVAAFDGRIHAGALAIGSDSTDHCMNILYRCKGERFIASASFPVPDPLPQTFTLPRVIFSVLTWSIINSIKSTLRSTKTSFFTATELLGHEIEPEIFGKFLPSALARAKYMCAPNAEVVGAGLEHIQEAFDTLGKGVSAKKIVVTLP</sequence>
<gene>
    <name evidence="1" type="ORF">H2198_006222</name>
</gene>
<dbReference type="EMBL" id="JAPDRQ010000112">
    <property type="protein sequence ID" value="KAJ9654783.1"/>
    <property type="molecule type" value="Genomic_DNA"/>
</dbReference>
<comment type="caution">
    <text evidence="1">The sequence shown here is derived from an EMBL/GenBank/DDBJ whole genome shotgun (WGS) entry which is preliminary data.</text>
</comment>
<name>A0ACC3A3K9_9EURO</name>
<accession>A0ACC3A3K9</accession>
<protein>
    <submittedName>
        <fullName evidence="1">Uncharacterized protein</fullName>
    </submittedName>
</protein>
<keyword evidence="2" id="KW-1185">Reference proteome</keyword>